<gene>
    <name evidence="5" type="ORF">SA3R_10265</name>
</gene>
<proteinExistence type="predicted"/>
<accession>A0A8E1RYM4</accession>
<dbReference type="AlphaFoldDB" id="A0A8E1RYM4"/>
<dbReference type="CDD" id="cd02440">
    <property type="entry name" value="AdoMet_MTases"/>
    <property type="match status" value="1"/>
</dbReference>
<dbReference type="Proteomes" id="UP000071979">
    <property type="component" value="Unassembled WGS sequence"/>
</dbReference>
<evidence type="ECO:0000256" key="1">
    <source>
        <dbReference type="ARBA" id="ARBA00022603"/>
    </source>
</evidence>
<dbReference type="PANTHER" id="PTHR43464:SF19">
    <property type="entry name" value="UBIQUINONE BIOSYNTHESIS O-METHYLTRANSFERASE, MITOCHONDRIAL"/>
    <property type="match status" value="1"/>
</dbReference>
<keyword evidence="1 5" id="KW-0489">Methyltransferase</keyword>
<evidence type="ECO:0000259" key="4">
    <source>
        <dbReference type="Pfam" id="PF13649"/>
    </source>
</evidence>
<dbReference type="GO" id="GO:0032259">
    <property type="term" value="P:methylation"/>
    <property type="evidence" value="ECO:0007669"/>
    <property type="project" value="UniProtKB-KW"/>
</dbReference>
<dbReference type="EMBL" id="LDSE01000020">
    <property type="protein sequence ID" value="KTS67712.1"/>
    <property type="molecule type" value="Genomic_DNA"/>
</dbReference>
<evidence type="ECO:0000313" key="6">
    <source>
        <dbReference type="Proteomes" id="UP000071979"/>
    </source>
</evidence>
<dbReference type="PANTHER" id="PTHR43464">
    <property type="entry name" value="METHYLTRANSFERASE"/>
    <property type="match status" value="1"/>
</dbReference>
<keyword evidence="3" id="KW-0949">S-adenosyl-L-methionine</keyword>
<dbReference type="GO" id="GO:0008168">
    <property type="term" value="F:methyltransferase activity"/>
    <property type="evidence" value="ECO:0007669"/>
    <property type="project" value="UniProtKB-KW"/>
</dbReference>
<dbReference type="InterPro" id="IPR029063">
    <property type="entry name" value="SAM-dependent_MTases_sf"/>
</dbReference>
<dbReference type="SUPFAM" id="SSF53335">
    <property type="entry name" value="S-adenosyl-L-methionine-dependent methyltransferases"/>
    <property type="match status" value="1"/>
</dbReference>
<feature type="domain" description="Methyltransferase" evidence="4">
    <location>
        <begin position="48"/>
        <end position="145"/>
    </location>
</feature>
<keyword evidence="2 5" id="KW-0808">Transferase</keyword>
<evidence type="ECO:0000256" key="3">
    <source>
        <dbReference type="ARBA" id="ARBA00022691"/>
    </source>
</evidence>
<dbReference type="Gene3D" id="3.40.50.150">
    <property type="entry name" value="Vaccinia Virus protein VP39"/>
    <property type="match status" value="1"/>
</dbReference>
<sequence>MTQNTNDIFNEEFARQYDAYNGKHQPIADNLHLLISLVLDNAPPQARVLCVGVGTGSEIIRLAQQHPEWQFTGVDPSPDMLAVCTEKLSAAGIRARCQLHQGYLNDVPVTADYDVVLCLLVTHFIQHPQRAGIYQQMQQQLKPGGRLVTAEIAGDVQDTGFDEQLLFWKTMHESASGRAQNLDEMKQMLTQRLLLLPAAQTEALMAQAGFTPPQRFFQSLLIHGWTARKR</sequence>
<protein>
    <submittedName>
        <fullName evidence="5">Methyltransferase</fullName>
    </submittedName>
</protein>
<evidence type="ECO:0000256" key="2">
    <source>
        <dbReference type="ARBA" id="ARBA00022679"/>
    </source>
</evidence>
<organism evidence="5 6">
    <name type="scientific">Pantoea dispersa</name>
    <dbReference type="NCBI Taxonomy" id="59814"/>
    <lineage>
        <taxon>Bacteria</taxon>
        <taxon>Pseudomonadati</taxon>
        <taxon>Pseudomonadota</taxon>
        <taxon>Gammaproteobacteria</taxon>
        <taxon>Enterobacterales</taxon>
        <taxon>Erwiniaceae</taxon>
        <taxon>Pantoea</taxon>
    </lineage>
</organism>
<comment type="caution">
    <text evidence="5">The sequence shown here is derived from an EMBL/GenBank/DDBJ whole genome shotgun (WGS) entry which is preliminary data.</text>
</comment>
<evidence type="ECO:0000313" key="5">
    <source>
        <dbReference type="EMBL" id="KTS67712.1"/>
    </source>
</evidence>
<name>A0A8E1RYM4_9GAMM</name>
<dbReference type="InterPro" id="IPR041698">
    <property type="entry name" value="Methyltransf_25"/>
</dbReference>
<dbReference type="Pfam" id="PF13649">
    <property type="entry name" value="Methyltransf_25"/>
    <property type="match status" value="1"/>
</dbReference>
<reference evidence="5 6" key="1">
    <citation type="journal article" date="2016" name="Front. Microbiol.">
        <title>Genomic Resource of Rice Seed Associated Bacteria.</title>
        <authorList>
            <person name="Midha S."/>
            <person name="Bansal K."/>
            <person name="Sharma S."/>
            <person name="Kumar N."/>
            <person name="Patil P.P."/>
            <person name="Chaudhry V."/>
            <person name="Patil P.B."/>
        </authorList>
    </citation>
    <scope>NUCLEOTIDE SEQUENCE [LARGE SCALE GENOMIC DNA]</scope>
    <source>
        <strain evidence="5 6">SA3</strain>
    </source>
</reference>